<evidence type="ECO:0000256" key="7">
    <source>
        <dbReference type="ARBA" id="ARBA00077936"/>
    </source>
</evidence>
<accession>A0A9W6YZY8</accession>
<dbReference type="AlphaFoldDB" id="A0A9W6YZY8"/>
<evidence type="ECO:0000256" key="6">
    <source>
        <dbReference type="ARBA" id="ARBA00035180"/>
    </source>
</evidence>
<dbReference type="EMBL" id="BSXU01003294">
    <property type="protein sequence ID" value="GMG39912.1"/>
    <property type="molecule type" value="Genomic_DNA"/>
</dbReference>
<dbReference type="InterPro" id="IPR019716">
    <property type="entry name" value="Ribosomal_mL53"/>
</dbReference>
<evidence type="ECO:0000256" key="4">
    <source>
        <dbReference type="ARBA" id="ARBA00023128"/>
    </source>
</evidence>
<dbReference type="PANTHER" id="PTHR28236:SF1">
    <property type="entry name" value="LARGE RIBOSOMAL SUBUNIT PROTEIN ML53"/>
    <property type="match status" value="1"/>
</dbReference>
<dbReference type="GO" id="GO:0003735">
    <property type="term" value="F:structural constituent of ribosome"/>
    <property type="evidence" value="ECO:0007669"/>
    <property type="project" value="TreeGrafter"/>
</dbReference>
<comment type="caution">
    <text evidence="8">The sequence shown here is derived from an EMBL/GenBank/DDBJ whole genome shotgun (WGS) entry which is preliminary data.</text>
</comment>
<evidence type="ECO:0000256" key="3">
    <source>
        <dbReference type="ARBA" id="ARBA00022980"/>
    </source>
</evidence>
<proteinExistence type="inferred from homology"/>
<evidence type="ECO:0000313" key="9">
    <source>
        <dbReference type="Proteomes" id="UP001165063"/>
    </source>
</evidence>
<protein>
    <recommendedName>
        <fullName evidence="6">Large ribosomal subunit protein mL53</fullName>
    </recommendedName>
    <alternativeName>
        <fullName evidence="7">54S ribosomal protein L44, mitochondrial</fullName>
    </alternativeName>
</protein>
<dbReference type="InterPro" id="IPR042776">
    <property type="entry name" value="Ribosomal_mL53_fung"/>
</dbReference>
<dbReference type="Proteomes" id="UP001165063">
    <property type="component" value="Unassembled WGS sequence"/>
</dbReference>
<evidence type="ECO:0000256" key="2">
    <source>
        <dbReference type="ARBA" id="ARBA00005557"/>
    </source>
</evidence>
<sequence length="193" mass="22004">MSIIHCSANLPNRPYIAKALYIEFYIWPAKGARLSRFDPNHARLPFSQTVPLTTPPIFVEDLVFHDGIISMFNLTTEFNRNRNTQTSSDIPTSYHSQMITKFFTNVVVKFNPFGPEAKAARSFLSQIPPSLRGLCPVSLELLNAQSKNKPIVQVTFKDKEVMKGDPSHLNIADFTNMFDKHSRKLQFKEDISK</sequence>
<dbReference type="GO" id="GO:0005762">
    <property type="term" value="C:mitochondrial large ribosomal subunit"/>
    <property type="evidence" value="ECO:0007669"/>
    <property type="project" value="TreeGrafter"/>
</dbReference>
<comment type="subcellular location">
    <subcellularLocation>
        <location evidence="1">Mitochondrion</location>
    </subcellularLocation>
</comment>
<reference evidence="8" key="1">
    <citation type="submission" date="2023-04" db="EMBL/GenBank/DDBJ databases">
        <title>Ambrosiozyma monospora NBRC 1965.</title>
        <authorList>
            <person name="Ichikawa N."/>
            <person name="Sato H."/>
            <person name="Tonouchi N."/>
        </authorList>
    </citation>
    <scope>NUCLEOTIDE SEQUENCE</scope>
    <source>
        <strain evidence="8">NBRC 1965</strain>
    </source>
</reference>
<keyword evidence="9" id="KW-1185">Reference proteome</keyword>
<dbReference type="Pfam" id="PF10780">
    <property type="entry name" value="MRP_L53"/>
    <property type="match status" value="1"/>
</dbReference>
<keyword evidence="4" id="KW-0496">Mitochondrion</keyword>
<evidence type="ECO:0000256" key="1">
    <source>
        <dbReference type="ARBA" id="ARBA00004173"/>
    </source>
</evidence>
<evidence type="ECO:0000256" key="5">
    <source>
        <dbReference type="ARBA" id="ARBA00023274"/>
    </source>
</evidence>
<gene>
    <name evidence="8" type="ORF">Amon01_000573200</name>
</gene>
<dbReference type="PANTHER" id="PTHR28236">
    <property type="entry name" value="54S RIBOSOMAL PROTEIN L44, MITOCHONDRIAL"/>
    <property type="match status" value="1"/>
</dbReference>
<keyword evidence="3" id="KW-0689">Ribosomal protein</keyword>
<organism evidence="8 9">
    <name type="scientific">Ambrosiozyma monospora</name>
    <name type="common">Yeast</name>
    <name type="synonym">Endomycopsis monosporus</name>
    <dbReference type="NCBI Taxonomy" id="43982"/>
    <lineage>
        <taxon>Eukaryota</taxon>
        <taxon>Fungi</taxon>
        <taxon>Dikarya</taxon>
        <taxon>Ascomycota</taxon>
        <taxon>Saccharomycotina</taxon>
        <taxon>Pichiomycetes</taxon>
        <taxon>Pichiales</taxon>
        <taxon>Pichiaceae</taxon>
        <taxon>Ambrosiozyma</taxon>
    </lineage>
</organism>
<dbReference type="OrthoDB" id="4136894at2759"/>
<dbReference type="Gene3D" id="3.40.30.10">
    <property type="entry name" value="Glutaredoxin"/>
    <property type="match status" value="1"/>
</dbReference>
<keyword evidence="5" id="KW-0687">Ribonucleoprotein</keyword>
<comment type="similarity">
    <text evidence="2">Belongs to the mitochondrion-specific ribosomal protein mL53 family.</text>
</comment>
<dbReference type="FunFam" id="3.40.30.10:FF:000260">
    <property type="entry name" value="Mitochondrial ribosomal protein L44"/>
    <property type="match status" value="1"/>
</dbReference>
<name>A0A9W6YZY8_AMBMO</name>
<evidence type="ECO:0000313" key="8">
    <source>
        <dbReference type="EMBL" id="GMG39912.1"/>
    </source>
</evidence>